<reference evidence="3 4" key="1">
    <citation type="submission" date="2018-08" db="EMBL/GenBank/DDBJ databases">
        <title>A genome reference for cultivated species of the human gut microbiota.</title>
        <authorList>
            <person name="Zou Y."/>
            <person name="Xue W."/>
            <person name="Luo G."/>
        </authorList>
    </citation>
    <scope>NUCLEOTIDE SEQUENCE [LARGE SCALE GENOMIC DNA]</scope>
    <source>
        <strain evidence="3 4">OM06-4</strain>
    </source>
</reference>
<accession>A0A3E3EH16</accession>
<dbReference type="RefSeq" id="WP_117580262.1">
    <property type="nucleotide sequence ID" value="NZ_QUSL01000002.1"/>
</dbReference>
<evidence type="ECO:0000259" key="1">
    <source>
        <dbReference type="Pfam" id="PF03354"/>
    </source>
</evidence>
<dbReference type="Pfam" id="PF03354">
    <property type="entry name" value="TerL_ATPase"/>
    <property type="match status" value="1"/>
</dbReference>
<dbReference type="PANTHER" id="PTHR41287">
    <property type="match status" value="1"/>
</dbReference>
<dbReference type="InterPro" id="IPR046461">
    <property type="entry name" value="TerL_ATPase"/>
</dbReference>
<name>A0A3E3EH16_9FIRM</name>
<dbReference type="InterPro" id="IPR046462">
    <property type="entry name" value="TerL_nuclease"/>
</dbReference>
<evidence type="ECO:0000259" key="2">
    <source>
        <dbReference type="Pfam" id="PF20441"/>
    </source>
</evidence>
<dbReference type="EMBL" id="QUSL01000002">
    <property type="protein sequence ID" value="RGD86912.1"/>
    <property type="molecule type" value="Genomic_DNA"/>
</dbReference>
<protein>
    <submittedName>
        <fullName evidence="3">Terminase</fullName>
    </submittedName>
</protein>
<evidence type="ECO:0000313" key="3">
    <source>
        <dbReference type="EMBL" id="RGD86912.1"/>
    </source>
</evidence>
<dbReference type="Proteomes" id="UP000261032">
    <property type="component" value="Unassembled WGS sequence"/>
</dbReference>
<comment type="caution">
    <text evidence="3">The sequence shown here is derived from an EMBL/GenBank/DDBJ whole genome shotgun (WGS) entry which is preliminary data.</text>
</comment>
<dbReference type="AlphaFoldDB" id="A0A3E3EH16"/>
<sequence>MNCRLPFFVERYFDFMDDHCEKFCEDQWALRKLIIRTFENDDIYVDVKQAESYFGLSKYFDFERMFEWQEFVLGLHLCTYWRNSGLPRWPDALILMGRGNGKDGTISLESLSLISPYNTVNEYDVDICANNEMQAKRPAKDIVRAFERNRKKMLRFFHWTQESIRGLKRNSFIHGHTNNAKGKDGLRSGCVIFNEYHAYENYDNINVFTTGLGKKKHPRRTIYSTNGNVVDGPLDELIKKCEEILYEDKPDDGLLPFICRLNSKNDVHDERNWYMANPSLFYMPNLLNEIRKEYREWKENPARLPDFMTKRMNIRESNSELAVTSWENLEKTNKRYDGKLQGRECIAGIDFSKTTDWASVNLHFKEEDKRIDLNKAWICMNNPEISRLKCPYMDWAEKGHVELIDDVEIRPKIIVEYIREKGRIYRIKAICLDDYRYEILRDCLEEIGYSIERKNIILIRPRHIMKIYPIIDRCFANQYFYWGEQPHLRWATNNTKLVRTKKSTLAIDGELDMGNFLFGKIEPKSRKTDPFMALVHSMCGEDKLSPVYKVSRARKRVRVSTF</sequence>
<feature type="domain" description="Terminase large subunit-like ATPase" evidence="1">
    <location>
        <begin position="67"/>
        <end position="242"/>
    </location>
</feature>
<dbReference type="PANTHER" id="PTHR41287:SF1">
    <property type="entry name" value="PROTEIN YMFN"/>
    <property type="match status" value="1"/>
</dbReference>
<dbReference type="Gene3D" id="3.40.50.300">
    <property type="entry name" value="P-loop containing nucleotide triphosphate hydrolases"/>
    <property type="match status" value="1"/>
</dbReference>
<gene>
    <name evidence="3" type="ORF">DXB93_01730</name>
</gene>
<dbReference type="GO" id="GO:0004519">
    <property type="term" value="F:endonuclease activity"/>
    <property type="evidence" value="ECO:0007669"/>
    <property type="project" value="InterPro"/>
</dbReference>
<feature type="domain" description="Terminase large subunit-like endonuclease" evidence="2">
    <location>
        <begin position="251"/>
        <end position="446"/>
    </location>
</feature>
<dbReference type="InterPro" id="IPR027417">
    <property type="entry name" value="P-loop_NTPase"/>
</dbReference>
<evidence type="ECO:0000313" key="4">
    <source>
        <dbReference type="Proteomes" id="UP000261032"/>
    </source>
</evidence>
<organism evidence="3 4">
    <name type="scientific">Thomasclavelia ramosa</name>
    <dbReference type="NCBI Taxonomy" id="1547"/>
    <lineage>
        <taxon>Bacteria</taxon>
        <taxon>Bacillati</taxon>
        <taxon>Bacillota</taxon>
        <taxon>Erysipelotrichia</taxon>
        <taxon>Erysipelotrichales</taxon>
        <taxon>Coprobacillaceae</taxon>
        <taxon>Thomasclavelia</taxon>
    </lineage>
</organism>
<proteinExistence type="predicted"/>
<dbReference type="Pfam" id="PF20441">
    <property type="entry name" value="TerL_nuclease"/>
    <property type="match status" value="1"/>
</dbReference>
<dbReference type="InterPro" id="IPR005021">
    <property type="entry name" value="Terminase_largesu-like"/>
</dbReference>